<evidence type="ECO:0000256" key="1">
    <source>
        <dbReference type="SAM" id="SignalP"/>
    </source>
</evidence>
<evidence type="ECO:0000313" key="3">
    <source>
        <dbReference type="EMBL" id="KAE9020091.1"/>
    </source>
</evidence>
<evidence type="ECO:0000313" key="15">
    <source>
        <dbReference type="Proteomes" id="UP000440732"/>
    </source>
</evidence>
<evidence type="ECO:0000313" key="2">
    <source>
        <dbReference type="EMBL" id="KAE8943283.1"/>
    </source>
</evidence>
<evidence type="ECO:0000313" key="16">
    <source>
        <dbReference type="Proteomes" id="UP000441208"/>
    </source>
</evidence>
<dbReference type="Proteomes" id="UP000488956">
    <property type="component" value="Unassembled WGS sequence"/>
</dbReference>
<dbReference type="Proteomes" id="UP000433483">
    <property type="component" value="Unassembled WGS sequence"/>
</dbReference>
<evidence type="ECO:0000313" key="18">
    <source>
        <dbReference type="Proteomes" id="UP000476176"/>
    </source>
</evidence>
<dbReference type="EMBL" id="QXGA01000232">
    <property type="protein sequence ID" value="KAE9149580.1"/>
    <property type="molecule type" value="Genomic_DNA"/>
</dbReference>
<dbReference type="Proteomes" id="UP000440367">
    <property type="component" value="Unassembled WGS sequence"/>
</dbReference>
<evidence type="ECO:0000313" key="4">
    <source>
        <dbReference type="EMBL" id="KAE9124574.1"/>
    </source>
</evidence>
<dbReference type="EMBL" id="QXFX01000231">
    <property type="protein sequence ID" value="KAE9124574.1"/>
    <property type="molecule type" value="Genomic_DNA"/>
</dbReference>
<dbReference type="Proteomes" id="UP000429523">
    <property type="component" value="Unassembled WGS sequence"/>
</dbReference>
<evidence type="ECO:0000313" key="7">
    <source>
        <dbReference type="EMBL" id="KAE9209291.1"/>
    </source>
</evidence>
<dbReference type="EMBL" id="QXGE01000234">
    <property type="protein sequence ID" value="KAE9319169.1"/>
    <property type="molecule type" value="Genomic_DNA"/>
</dbReference>
<dbReference type="EMBL" id="QXFW01000220">
    <property type="protein sequence ID" value="KAE9020091.1"/>
    <property type="molecule type" value="Genomic_DNA"/>
</dbReference>
<gene>
    <name evidence="10" type="ORF">PF001_g6033</name>
    <name evidence="9" type="ORF">PF002_g3065</name>
    <name evidence="7" type="ORF">PF004_g16509</name>
    <name evidence="8" type="ORF">PF005_g996</name>
    <name evidence="6" type="ORF">PF006_g5954</name>
    <name evidence="5" type="ORF">PF007_g3050</name>
    <name evidence="2" type="ORF">PF009_g6987</name>
    <name evidence="4" type="ORF">PF010_g5961</name>
    <name evidence="3" type="ORF">PF011_g5569</name>
</gene>
<dbReference type="Proteomes" id="UP000476176">
    <property type="component" value="Unassembled WGS sequence"/>
</dbReference>
<evidence type="ECO:0000313" key="13">
    <source>
        <dbReference type="Proteomes" id="UP000437068"/>
    </source>
</evidence>
<protein>
    <submittedName>
        <fullName evidence="2">Uncharacterized protein</fullName>
    </submittedName>
</protein>
<dbReference type="Proteomes" id="UP000441208">
    <property type="component" value="Unassembled WGS sequence"/>
</dbReference>
<dbReference type="Proteomes" id="UP000440732">
    <property type="component" value="Unassembled WGS sequence"/>
</dbReference>
<evidence type="ECO:0000313" key="12">
    <source>
        <dbReference type="Proteomes" id="UP000433483"/>
    </source>
</evidence>
<dbReference type="EMBL" id="QXGC01001175">
    <property type="protein sequence ID" value="KAE9209291.1"/>
    <property type="molecule type" value="Genomic_DNA"/>
</dbReference>
<sequence>MIFSWTVLWRFPSAWSTTVCHRPSMPVKLVQHIERSAALKTSATTASGYCS</sequence>
<evidence type="ECO:0000313" key="14">
    <source>
        <dbReference type="Proteomes" id="UP000440367"/>
    </source>
</evidence>
<name>A0A6A3FDS0_9STRA</name>
<evidence type="ECO:0000313" key="17">
    <source>
        <dbReference type="Proteomes" id="UP000460718"/>
    </source>
</evidence>
<reference evidence="11 12" key="1">
    <citation type="submission" date="2018-08" db="EMBL/GenBank/DDBJ databases">
        <title>Genomic investigation of the strawberry pathogen Phytophthora fragariae indicates pathogenicity is determined by transcriptional variation in three key races.</title>
        <authorList>
            <person name="Adams T.M."/>
            <person name="Armitage A.D."/>
            <person name="Sobczyk M.K."/>
            <person name="Bates H.J."/>
            <person name="Dunwell J.M."/>
            <person name="Nellist C.F."/>
            <person name="Harrison R.J."/>
        </authorList>
    </citation>
    <scope>NUCLEOTIDE SEQUENCE [LARGE SCALE GENOMIC DNA]</scope>
    <source>
        <strain evidence="10 13">A4</strain>
        <strain evidence="9 14">BC-1</strain>
        <strain evidence="7 18">BC-23</strain>
        <strain evidence="8 12">NOV-27</strain>
        <strain evidence="6 15">NOV-5</strain>
        <strain evidence="5 16">NOV-71</strain>
        <strain evidence="2 11">NOV-9</strain>
        <strain evidence="4 19">ONT-3</strain>
        <strain evidence="3 17">SCRP245</strain>
    </source>
</reference>
<keyword evidence="1" id="KW-0732">Signal</keyword>
<accession>A0A6A3FDS0</accession>
<evidence type="ECO:0000313" key="9">
    <source>
        <dbReference type="EMBL" id="KAE9254012.1"/>
    </source>
</evidence>
<feature type="signal peptide" evidence="1">
    <location>
        <begin position="1"/>
        <end position="16"/>
    </location>
</feature>
<dbReference type="Proteomes" id="UP000437068">
    <property type="component" value="Unassembled WGS sequence"/>
</dbReference>
<dbReference type="EMBL" id="QXFZ01000087">
    <property type="protein sequence ID" value="KAE9134177.1"/>
    <property type="molecule type" value="Genomic_DNA"/>
</dbReference>
<evidence type="ECO:0000313" key="10">
    <source>
        <dbReference type="EMBL" id="KAE9319169.1"/>
    </source>
</evidence>
<dbReference type="EMBL" id="QXGB01000022">
    <property type="protein sequence ID" value="KAE9236613.1"/>
    <property type="molecule type" value="Genomic_DNA"/>
</dbReference>
<dbReference type="EMBL" id="QXGF01000260">
    <property type="protein sequence ID" value="KAE8943283.1"/>
    <property type="molecule type" value="Genomic_DNA"/>
</dbReference>
<dbReference type="AlphaFoldDB" id="A0A6A3FDS0"/>
<evidence type="ECO:0000313" key="5">
    <source>
        <dbReference type="EMBL" id="KAE9134177.1"/>
    </source>
</evidence>
<evidence type="ECO:0000313" key="11">
    <source>
        <dbReference type="Proteomes" id="UP000429523"/>
    </source>
</evidence>
<dbReference type="EMBL" id="QXGD01000084">
    <property type="protein sequence ID" value="KAE9254012.1"/>
    <property type="molecule type" value="Genomic_DNA"/>
</dbReference>
<evidence type="ECO:0000313" key="6">
    <source>
        <dbReference type="EMBL" id="KAE9149580.1"/>
    </source>
</evidence>
<feature type="chain" id="PRO_5036163882" evidence="1">
    <location>
        <begin position="17"/>
        <end position="51"/>
    </location>
</feature>
<evidence type="ECO:0000313" key="19">
    <source>
        <dbReference type="Proteomes" id="UP000488956"/>
    </source>
</evidence>
<comment type="caution">
    <text evidence="2">The sequence shown here is derived from an EMBL/GenBank/DDBJ whole genome shotgun (WGS) entry which is preliminary data.</text>
</comment>
<evidence type="ECO:0000313" key="8">
    <source>
        <dbReference type="EMBL" id="KAE9236613.1"/>
    </source>
</evidence>
<dbReference type="Proteomes" id="UP000460718">
    <property type="component" value="Unassembled WGS sequence"/>
</dbReference>
<keyword evidence="12" id="KW-1185">Reference proteome</keyword>
<proteinExistence type="predicted"/>
<organism evidence="2 11">
    <name type="scientific">Phytophthora fragariae</name>
    <dbReference type="NCBI Taxonomy" id="53985"/>
    <lineage>
        <taxon>Eukaryota</taxon>
        <taxon>Sar</taxon>
        <taxon>Stramenopiles</taxon>
        <taxon>Oomycota</taxon>
        <taxon>Peronosporomycetes</taxon>
        <taxon>Peronosporales</taxon>
        <taxon>Peronosporaceae</taxon>
        <taxon>Phytophthora</taxon>
    </lineage>
</organism>